<feature type="region of interest" description="Disordered" evidence="3">
    <location>
        <begin position="39"/>
        <end position="85"/>
    </location>
</feature>
<feature type="compositionally biased region" description="Polar residues" evidence="3">
    <location>
        <begin position="39"/>
        <end position="61"/>
    </location>
</feature>
<evidence type="ECO:0000259" key="4">
    <source>
        <dbReference type="PROSITE" id="PS50102"/>
    </source>
</evidence>
<feature type="domain" description="RRM" evidence="4">
    <location>
        <begin position="92"/>
        <end position="169"/>
    </location>
</feature>
<evidence type="ECO:0000256" key="3">
    <source>
        <dbReference type="SAM" id="MobiDB-lite"/>
    </source>
</evidence>
<dbReference type="AlphaFoldDB" id="A0A0P4W448"/>
<dbReference type="PANTHER" id="PTHR18806">
    <property type="entry name" value="RBM25 PROTEIN"/>
    <property type="match status" value="1"/>
</dbReference>
<dbReference type="InterPro" id="IPR034268">
    <property type="entry name" value="RBM25_RRM"/>
</dbReference>
<dbReference type="GO" id="GO:0000381">
    <property type="term" value="P:regulation of alternative mRNA splicing, via spliceosome"/>
    <property type="evidence" value="ECO:0007669"/>
    <property type="project" value="TreeGrafter"/>
</dbReference>
<dbReference type="EMBL" id="GDRN01089427">
    <property type="protein sequence ID" value="JAI60669.1"/>
    <property type="molecule type" value="Transcribed_RNA"/>
</dbReference>
<sequence>MAFPPRPPLMPGVPLSTMMGAPFTLTTNIVPAVGIPISQIPTPASNRPPMRTNTDTTSSSVAKPPQGPNTATSHGMKPPSYSKRLESSGPAVTVFVGNITEKAPDVMVRHILNTCGNVHSWKRVQGASGKLQAFGFCEFGNPDAALRAIRLLHDYEIAEKKLVVKADAKTKEVLDDYKEKRKKAKQNGDSSPLQDEVEEGEDYLDEDMRQEDAAALRRINEILSDHKKDIMNYVPPPNKNDMREKRMSKVQEKLVALSSGADIANIPTTTNLDDMEDVEEGKKELITREITQFREQMKANHRVHTRPDVICVLYVLWRQR</sequence>
<dbReference type="InterPro" id="IPR052768">
    <property type="entry name" value="RBM25"/>
</dbReference>
<dbReference type="GO" id="GO:0003729">
    <property type="term" value="F:mRNA binding"/>
    <property type="evidence" value="ECO:0007669"/>
    <property type="project" value="TreeGrafter"/>
</dbReference>
<dbReference type="Gene3D" id="3.30.70.330">
    <property type="match status" value="1"/>
</dbReference>
<dbReference type="Pfam" id="PF00076">
    <property type="entry name" value="RRM_1"/>
    <property type="match status" value="1"/>
</dbReference>
<reference evidence="5" key="1">
    <citation type="submission" date="2015-09" db="EMBL/GenBank/DDBJ databases">
        <title>Scylla olivacea transcriptome.</title>
        <authorList>
            <person name="Ikhwanuddin M."/>
        </authorList>
    </citation>
    <scope>NUCLEOTIDE SEQUENCE</scope>
</reference>
<dbReference type="InterPro" id="IPR012677">
    <property type="entry name" value="Nucleotide-bd_a/b_plait_sf"/>
</dbReference>
<dbReference type="SMART" id="SM00360">
    <property type="entry name" value="RRM"/>
    <property type="match status" value="1"/>
</dbReference>
<dbReference type="SUPFAM" id="SSF54928">
    <property type="entry name" value="RNA-binding domain, RBD"/>
    <property type="match status" value="1"/>
</dbReference>
<evidence type="ECO:0000256" key="2">
    <source>
        <dbReference type="PROSITE-ProRule" id="PRU00176"/>
    </source>
</evidence>
<protein>
    <recommendedName>
        <fullName evidence="4">RRM domain-containing protein</fullName>
    </recommendedName>
</protein>
<name>A0A0P4W448_SCYOL</name>
<accession>A0A0P4W448</accession>
<evidence type="ECO:0000256" key="1">
    <source>
        <dbReference type="ARBA" id="ARBA00022884"/>
    </source>
</evidence>
<proteinExistence type="predicted"/>
<evidence type="ECO:0000313" key="5">
    <source>
        <dbReference type="EMBL" id="JAI60669.1"/>
    </source>
</evidence>
<dbReference type="PROSITE" id="PS50102">
    <property type="entry name" value="RRM"/>
    <property type="match status" value="1"/>
</dbReference>
<dbReference type="InterPro" id="IPR035979">
    <property type="entry name" value="RBD_domain_sf"/>
</dbReference>
<dbReference type="GO" id="GO:0005681">
    <property type="term" value="C:spliceosomal complex"/>
    <property type="evidence" value="ECO:0007669"/>
    <property type="project" value="TreeGrafter"/>
</dbReference>
<feature type="region of interest" description="Disordered" evidence="3">
    <location>
        <begin position="181"/>
        <end position="203"/>
    </location>
</feature>
<dbReference type="CDD" id="cd12446">
    <property type="entry name" value="RRM_RBM25"/>
    <property type="match status" value="1"/>
</dbReference>
<dbReference type="InterPro" id="IPR000504">
    <property type="entry name" value="RRM_dom"/>
</dbReference>
<organism evidence="5">
    <name type="scientific">Scylla olivacea</name>
    <name type="common">Orange mud crab</name>
    <name type="synonym">Cancer olivacea</name>
    <dbReference type="NCBI Taxonomy" id="85551"/>
    <lineage>
        <taxon>Eukaryota</taxon>
        <taxon>Metazoa</taxon>
        <taxon>Ecdysozoa</taxon>
        <taxon>Arthropoda</taxon>
        <taxon>Crustacea</taxon>
        <taxon>Multicrustacea</taxon>
        <taxon>Malacostraca</taxon>
        <taxon>Eumalacostraca</taxon>
        <taxon>Eucarida</taxon>
        <taxon>Decapoda</taxon>
        <taxon>Pleocyemata</taxon>
        <taxon>Brachyura</taxon>
        <taxon>Eubrachyura</taxon>
        <taxon>Portunoidea</taxon>
        <taxon>Portunidae</taxon>
        <taxon>Portuninae</taxon>
        <taxon>Scylla</taxon>
    </lineage>
</organism>
<dbReference type="PANTHER" id="PTHR18806:SF4">
    <property type="entry name" value="RNA-BINDING PROTEIN 25"/>
    <property type="match status" value="1"/>
</dbReference>
<keyword evidence="1 2" id="KW-0694">RNA-binding</keyword>